<reference evidence="1 2" key="1">
    <citation type="submission" date="2014-04" db="EMBL/GenBank/DDBJ databases">
        <authorList>
            <consortium name="DOE Joint Genome Institute"/>
            <person name="Kuo A."/>
            <person name="Ruytinx J."/>
            <person name="Rineau F."/>
            <person name="Colpaert J."/>
            <person name="Kohler A."/>
            <person name="Nagy L.G."/>
            <person name="Floudas D."/>
            <person name="Copeland A."/>
            <person name="Barry K.W."/>
            <person name="Cichocki N."/>
            <person name="Veneault-Fourrey C."/>
            <person name="LaButti K."/>
            <person name="Lindquist E.A."/>
            <person name="Lipzen A."/>
            <person name="Lundell T."/>
            <person name="Morin E."/>
            <person name="Murat C."/>
            <person name="Sun H."/>
            <person name="Tunlid A."/>
            <person name="Henrissat B."/>
            <person name="Grigoriev I.V."/>
            <person name="Hibbett D.S."/>
            <person name="Martin F."/>
            <person name="Nordberg H.P."/>
            <person name="Cantor M.N."/>
            <person name="Hua S.X."/>
        </authorList>
    </citation>
    <scope>NUCLEOTIDE SEQUENCE [LARGE SCALE GENOMIC DNA]</scope>
    <source>
        <strain evidence="1 2">UH-Slu-Lm8-n1</strain>
    </source>
</reference>
<protein>
    <submittedName>
        <fullName evidence="1">Uncharacterized protein</fullName>
    </submittedName>
</protein>
<dbReference type="AlphaFoldDB" id="A0A0D0ALS3"/>
<evidence type="ECO:0000313" key="1">
    <source>
        <dbReference type="EMBL" id="KIK42831.1"/>
    </source>
</evidence>
<dbReference type="EMBL" id="KN835228">
    <property type="protein sequence ID" value="KIK42831.1"/>
    <property type="molecule type" value="Genomic_DNA"/>
</dbReference>
<gene>
    <name evidence="1" type="ORF">CY34DRAFT_750824</name>
</gene>
<accession>A0A0D0ALS3</accession>
<keyword evidence="2" id="KW-1185">Reference proteome</keyword>
<dbReference type="HOGENOM" id="CLU_2723918_0_0_1"/>
<proteinExistence type="predicted"/>
<dbReference type="InParanoid" id="A0A0D0ALS3"/>
<sequence>MVVREEDNDSCMCNSKCAREEGDACRQSHNEKSILLADLQDASKYGNHVELRSTCHNFGSCATAKRLTIRIW</sequence>
<dbReference type="Proteomes" id="UP000054485">
    <property type="component" value="Unassembled WGS sequence"/>
</dbReference>
<organism evidence="1 2">
    <name type="scientific">Suillus luteus UH-Slu-Lm8-n1</name>
    <dbReference type="NCBI Taxonomy" id="930992"/>
    <lineage>
        <taxon>Eukaryota</taxon>
        <taxon>Fungi</taxon>
        <taxon>Dikarya</taxon>
        <taxon>Basidiomycota</taxon>
        <taxon>Agaricomycotina</taxon>
        <taxon>Agaricomycetes</taxon>
        <taxon>Agaricomycetidae</taxon>
        <taxon>Boletales</taxon>
        <taxon>Suillineae</taxon>
        <taxon>Suillaceae</taxon>
        <taxon>Suillus</taxon>
    </lineage>
</organism>
<name>A0A0D0ALS3_9AGAM</name>
<reference evidence="2" key="2">
    <citation type="submission" date="2015-01" db="EMBL/GenBank/DDBJ databases">
        <title>Evolutionary Origins and Diversification of the Mycorrhizal Mutualists.</title>
        <authorList>
            <consortium name="DOE Joint Genome Institute"/>
            <consortium name="Mycorrhizal Genomics Consortium"/>
            <person name="Kohler A."/>
            <person name="Kuo A."/>
            <person name="Nagy L.G."/>
            <person name="Floudas D."/>
            <person name="Copeland A."/>
            <person name="Barry K.W."/>
            <person name="Cichocki N."/>
            <person name="Veneault-Fourrey C."/>
            <person name="LaButti K."/>
            <person name="Lindquist E.A."/>
            <person name="Lipzen A."/>
            <person name="Lundell T."/>
            <person name="Morin E."/>
            <person name="Murat C."/>
            <person name="Riley R."/>
            <person name="Ohm R."/>
            <person name="Sun H."/>
            <person name="Tunlid A."/>
            <person name="Henrissat B."/>
            <person name="Grigoriev I.V."/>
            <person name="Hibbett D.S."/>
            <person name="Martin F."/>
        </authorList>
    </citation>
    <scope>NUCLEOTIDE SEQUENCE [LARGE SCALE GENOMIC DNA]</scope>
    <source>
        <strain evidence="2">UH-Slu-Lm8-n1</strain>
    </source>
</reference>
<evidence type="ECO:0000313" key="2">
    <source>
        <dbReference type="Proteomes" id="UP000054485"/>
    </source>
</evidence>